<dbReference type="Pfam" id="PF01636">
    <property type="entry name" value="APH"/>
    <property type="match status" value="1"/>
</dbReference>
<dbReference type="AlphaFoldDB" id="A0A6A6V4E8"/>
<dbReference type="PANTHER" id="PTHR21310:SF58">
    <property type="entry name" value="AMINOGLYCOSIDE PHOSPHOTRANSFERASE DOMAIN-CONTAINING PROTEIN"/>
    <property type="match status" value="1"/>
</dbReference>
<evidence type="ECO:0000259" key="1">
    <source>
        <dbReference type="Pfam" id="PF01636"/>
    </source>
</evidence>
<name>A0A6A6V4E8_9PLEO</name>
<protein>
    <submittedName>
        <fullName evidence="2">Kinase-like protein</fullName>
    </submittedName>
</protein>
<dbReference type="GO" id="GO:0016301">
    <property type="term" value="F:kinase activity"/>
    <property type="evidence" value="ECO:0007669"/>
    <property type="project" value="UniProtKB-KW"/>
</dbReference>
<dbReference type="CDD" id="cd05120">
    <property type="entry name" value="APH_ChoK_like"/>
    <property type="match status" value="1"/>
</dbReference>
<organism evidence="2 3">
    <name type="scientific">Sporormia fimetaria CBS 119925</name>
    <dbReference type="NCBI Taxonomy" id="1340428"/>
    <lineage>
        <taxon>Eukaryota</taxon>
        <taxon>Fungi</taxon>
        <taxon>Dikarya</taxon>
        <taxon>Ascomycota</taxon>
        <taxon>Pezizomycotina</taxon>
        <taxon>Dothideomycetes</taxon>
        <taxon>Pleosporomycetidae</taxon>
        <taxon>Pleosporales</taxon>
        <taxon>Sporormiaceae</taxon>
        <taxon>Sporormia</taxon>
    </lineage>
</organism>
<keyword evidence="2" id="KW-0418">Kinase</keyword>
<dbReference type="SUPFAM" id="SSF56112">
    <property type="entry name" value="Protein kinase-like (PK-like)"/>
    <property type="match status" value="1"/>
</dbReference>
<evidence type="ECO:0000313" key="2">
    <source>
        <dbReference type="EMBL" id="KAF2745502.1"/>
    </source>
</evidence>
<dbReference type="Proteomes" id="UP000799440">
    <property type="component" value="Unassembled WGS sequence"/>
</dbReference>
<keyword evidence="2" id="KW-0808">Transferase</keyword>
<dbReference type="InterPro" id="IPR051678">
    <property type="entry name" value="AGP_Transferase"/>
</dbReference>
<dbReference type="OrthoDB" id="2906425at2759"/>
<dbReference type="InterPro" id="IPR011009">
    <property type="entry name" value="Kinase-like_dom_sf"/>
</dbReference>
<sequence length="258" mass="28723">MFPGQLGNHIFYLPDDDAILKVGPPKASEAEAMRFVAANTSIPVPKVIDSDFKGERGWIKMSKIPGQLLADAWSSFSDTQKASLAAQLRDYLTQLRNISGDFYGALWREACPDVFFAHLPWTSEANYLLYGPFDTHAAYNLGLIDALRNSRPDGLEPSDSDNALITKIAATTDDRKIFSHGDLHNLNIFVDGKGIITGILDWGTAGFSISGREYFETKDRARSQDWIHVVDDIFPEDAKGDYEILRELNQALVMYTGI</sequence>
<reference evidence="2" key="1">
    <citation type="journal article" date="2020" name="Stud. Mycol.">
        <title>101 Dothideomycetes genomes: a test case for predicting lifestyles and emergence of pathogens.</title>
        <authorList>
            <person name="Haridas S."/>
            <person name="Albert R."/>
            <person name="Binder M."/>
            <person name="Bloem J."/>
            <person name="Labutti K."/>
            <person name="Salamov A."/>
            <person name="Andreopoulos B."/>
            <person name="Baker S."/>
            <person name="Barry K."/>
            <person name="Bills G."/>
            <person name="Bluhm B."/>
            <person name="Cannon C."/>
            <person name="Castanera R."/>
            <person name="Culley D."/>
            <person name="Daum C."/>
            <person name="Ezra D."/>
            <person name="Gonzalez J."/>
            <person name="Henrissat B."/>
            <person name="Kuo A."/>
            <person name="Liang C."/>
            <person name="Lipzen A."/>
            <person name="Lutzoni F."/>
            <person name="Magnuson J."/>
            <person name="Mondo S."/>
            <person name="Nolan M."/>
            <person name="Ohm R."/>
            <person name="Pangilinan J."/>
            <person name="Park H.-J."/>
            <person name="Ramirez L."/>
            <person name="Alfaro M."/>
            <person name="Sun H."/>
            <person name="Tritt A."/>
            <person name="Yoshinaga Y."/>
            <person name="Zwiers L.-H."/>
            <person name="Turgeon B."/>
            <person name="Goodwin S."/>
            <person name="Spatafora J."/>
            <person name="Crous P."/>
            <person name="Grigoriev I."/>
        </authorList>
    </citation>
    <scope>NUCLEOTIDE SEQUENCE</scope>
    <source>
        <strain evidence="2">CBS 119925</strain>
    </source>
</reference>
<dbReference type="Gene3D" id="3.90.1200.10">
    <property type="match status" value="1"/>
</dbReference>
<dbReference type="InterPro" id="IPR002575">
    <property type="entry name" value="Aminoglycoside_PTrfase"/>
</dbReference>
<accession>A0A6A6V4E8</accession>
<feature type="domain" description="Aminoglycoside phosphotransferase" evidence="1">
    <location>
        <begin position="11"/>
        <end position="207"/>
    </location>
</feature>
<gene>
    <name evidence="2" type="ORF">M011DRAFT_406459</name>
</gene>
<keyword evidence="3" id="KW-1185">Reference proteome</keyword>
<dbReference type="PANTHER" id="PTHR21310">
    <property type="entry name" value="AMINOGLYCOSIDE PHOSPHOTRANSFERASE-RELATED-RELATED"/>
    <property type="match status" value="1"/>
</dbReference>
<dbReference type="EMBL" id="MU006582">
    <property type="protein sequence ID" value="KAF2745502.1"/>
    <property type="molecule type" value="Genomic_DNA"/>
</dbReference>
<evidence type="ECO:0000313" key="3">
    <source>
        <dbReference type="Proteomes" id="UP000799440"/>
    </source>
</evidence>
<proteinExistence type="predicted"/>